<name>A0A804IR22_MUSAM</name>
<dbReference type="PANTHER" id="PTHR44259">
    <property type="entry name" value="OS07G0183000 PROTEIN-RELATED"/>
    <property type="match status" value="1"/>
</dbReference>
<proteinExistence type="predicted"/>
<dbReference type="InterPro" id="IPR005174">
    <property type="entry name" value="KIB1-4_b-propeller"/>
</dbReference>
<dbReference type="PROSITE" id="PS50181">
    <property type="entry name" value="FBOX"/>
    <property type="match status" value="1"/>
</dbReference>
<dbReference type="OMA" id="DYVIIWI"/>
<organism evidence="2 3">
    <name type="scientific">Musa acuminata subsp. malaccensis</name>
    <name type="common">Wild banana</name>
    <name type="synonym">Musa malaccensis</name>
    <dbReference type="NCBI Taxonomy" id="214687"/>
    <lineage>
        <taxon>Eukaryota</taxon>
        <taxon>Viridiplantae</taxon>
        <taxon>Streptophyta</taxon>
        <taxon>Embryophyta</taxon>
        <taxon>Tracheophyta</taxon>
        <taxon>Spermatophyta</taxon>
        <taxon>Magnoliopsida</taxon>
        <taxon>Liliopsida</taxon>
        <taxon>Zingiberales</taxon>
        <taxon>Musaceae</taxon>
        <taxon>Musa</taxon>
    </lineage>
</organism>
<dbReference type="InterPro" id="IPR001810">
    <property type="entry name" value="F-box_dom"/>
</dbReference>
<protein>
    <recommendedName>
        <fullName evidence="1">F-box domain-containing protein</fullName>
    </recommendedName>
</protein>
<dbReference type="FunCoup" id="A0A804IR22">
    <property type="interactions" value="1651"/>
</dbReference>
<evidence type="ECO:0000259" key="1">
    <source>
        <dbReference type="PROSITE" id="PS50181"/>
    </source>
</evidence>
<dbReference type="EnsemblPlants" id="Ma04_t18260.1">
    <property type="protein sequence ID" value="Ma04_p18260.1"/>
    <property type="gene ID" value="Ma04_g18260"/>
</dbReference>
<dbReference type="InterPro" id="IPR036047">
    <property type="entry name" value="F-box-like_dom_sf"/>
</dbReference>
<dbReference type="Proteomes" id="UP000012960">
    <property type="component" value="Unplaced"/>
</dbReference>
<feature type="domain" description="F-box" evidence="1">
    <location>
        <begin position="65"/>
        <end position="112"/>
    </location>
</feature>
<evidence type="ECO:0000313" key="3">
    <source>
        <dbReference type="Proteomes" id="UP000012960"/>
    </source>
</evidence>
<dbReference type="Pfam" id="PF03478">
    <property type="entry name" value="Beta-prop_KIB1-4"/>
    <property type="match status" value="1"/>
</dbReference>
<dbReference type="Pfam" id="PF00646">
    <property type="entry name" value="F-box"/>
    <property type="match status" value="1"/>
</dbReference>
<dbReference type="InterPro" id="IPR050942">
    <property type="entry name" value="F-box_BR-signaling"/>
</dbReference>
<dbReference type="AlphaFoldDB" id="A0A804IR22"/>
<dbReference type="PANTHER" id="PTHR44259:SF114">
    <property type="entry name" value="OS06G0707300 PROTEIN"/>
    <property type="match status" value="1"/>
</dbReference>
<reference evidence="2" key="1">
    <citation type="submission" date="2021-05" db="UniProtKB">
        <authorList>
            <consortium name="EnsemblPlants"/>
        </authorList>
    </citation>
    <scope>IDENTIFICATION</scope>
    <source>
        <strain evidence="2">subsp. malaccensis</strain>
    </source>
</reference>
<accession>A0A804IR22</accession>
<keyword evidence="3" id="KW-1185">Reference proteome</keyword>
<evidence type="ECO:0000313" key="2">
    <source>
        <dbReference type="EnsemblPlants" id="Ma04_p18260.1"/>
    </source>
</evidence>
<dbReference type="SUPFAM" id="SSF81383">
    <property type="entry name" value="F-box domain"/>
    <property type="match status" value="1"/>
</dbReference>
<sequence>MRVKLGLDTFTTASKEVGGSILKLLEFAKERVLRAEWRTTKVQLIDNSRFAKEQQCKKKRMQGDKAVTRSIPIDIVESVLMRMNPKDAVRLSTTCKNWRATAPRYDPTMSKIPWLLIIADDFYTLQSIIDENMSFKIEIPSFFRGRKFNGDASHGWLVLRSKQSDIVSLLNPFSRARLDLPALNCPGAFFLHMSSPPTNPDCILLLVDAKNLYIWRPGDKSWNIEKNVNGRFYKSIIRIQEQFYAIVVPDFELVTFQVRPLRVKKLDVPPPIDIDNLMEYDLTLVESGGKILLVCIHSSLFFTADRDNSKELNVILFQLDLKNEIWIKMESLGDQTLFLKNKNNQTISISSPEAKCCGNSIYFIDNWSRDVYFIEKHSIRIVSRGSFSINRRLWITPNLI</sequence>
<dbReference type="InParanoid" id="A0A804IR22"/>
<dbReference type="Gramene" id="Ma04_t18260.1">
    <property type="protein sequence ID" value="Ma04_p18260.1"/>
    <property type="gene ID" value="Ma04_g18260"/>
</dbReference>